<dbReference type="PANTHER" id="PTHR48083:SF19">
    <property type="entry name" value="FLAVIN-DEPENDENT MONOOXYGENASE, OXYGENASE SUBUNIT HSAA"/>
    <property type="match status" value="1"/>
</dbReference>
<evidence type="ECO:0000256" key="1">
    <source>
        <dbReference type="ARBA" id="ARBA00023002"/>
    </source>
</evidence>
<sequence>MGQVLDRIEGVAEEIRGQAVRSEADCRLTDTAAGLLRDSGAIRLLQPKLYGGYEVHPREFAETVMGVAALDGASGWVTGIVGVHPWELAFADPQVQEEIWGEDNDTWMASPYAPMGVATPVDGGYVLKGRWSFSSGTDHCQWAFLGAMVGDGEGGIAMPPSSLHVILPRTDYEIVEDTWDVIGLRGTGSKDLIVDGAFVPGYRTLNAAKVMDGRAQKEACRPEPLFNMPYSCMFPLGITAAVIGITEGALACHIAVQKDRVAITGQKIKEDPYVLSAIGESAAEINASRVSLIETADRFYDKVDAGKEITFEERAIGRRTQIAAAWRAVRAVDEIFARAGGGALHYKTPMQRFWRDAHAGLAHAVHVPGPTNHASALTQLGGEPQGMMRAMI</sequence>
<dbReference type="SUPFAM" id="SSF47203">
    <property type="entry name" value="Acyl-CoA dehydrogenase C-terminal domain-like"/>
    <property type="match status" value="1"/>
</dbReference>
<evidence type="ECO:0000259" key="2">
    <source>
        <dbReference type="Pfam" id="PF08028"/>
    </source>
</evidence>
<dbReference type="PANTHER" id="PTHR48083">
    <property type="entry name" value="MEDIUM-CHAIN SPECIFIC ACYL-COA DEHYDROGENASE, MITOCHONDRIAL-RELATED"/>
    <property type="match status" value="1"/>
</dbReference>
<name>A0A076ELA5_RHOOP</name>
<dbReference type="GO" id="GO:0033539">
    <property type="term" value="P:fatty acid beta-oxidation using acyl-CoA dehydrogenase"/>
    <property type="evidence" value="ECO:0007669"/>
    <property type="project" value="TreeGrafter"/>
</dbReference>
<dbReference type="PIRSF" id="PIRSF016578">
    <property type="entry name" value="HsaA"/>
    <property type="match status" value="1"/>
</dbReference>
<protein>
    <submittedName>
        <fullName evidence="3">Hydroxylase</fullName>
    </submittedName>
</protein>
<dbReference type="EMBL" id="CP008947">
    <property type="protein sequence ID" value="AII05997.1"/>
    <property type="molecule type" value="Genomic_DNA"/>
</dbReference>
<dbReference type="Proteomes" id="UP000028488">
    <property type="component" value="Chromosome"/>
</dbReference>
<dbReference type="GO" id="GO:0003995">
    <property type="term" value="F:acyl-CoA dehydrogenase activity"/>
    <property type="evidence" value="ECO:0007669"/>
    <property type="project" value="TreeGrafter"/>
</dbReference>
<gene>
    <name evidence="3" type="ORF">EP51_15890</name>
</gene>
<keyword evidence="1" id="KW-0560">Oxidoreductase</keyword>
<dbReference type="Gene3D" id="2.40.110.10">
    <property type="entry name" value="Butyryl-CoA Dehydrogenase, subunit A, domain 2"/>
    <property type="match status" value="1"/>
</dbReference>
<dbReference type="GO" id="GO:0005737">
    <property type="term" value="C:cytoplasm"/>
    <property type="evidence" value="ECO:0007669"/>
    <property type="project" value="TreeGrafter"/>
</dbReference>
<feature type="domain" description="Acyl-CoA dehydrogenase C-terminal" evidence="2">
    <location>
        <begin position="236"/>
        <end position="367"/>
    </location>
</feature>
<dbReference type="AlphaFoldDB" id="A0A076ELA5"/>
<dbReference type="InterPro" id="IPR013107">
    <property type="entry name" value="Acyl-CoA_DH_C"/>
</dbReference>
<proteinExistence type="predicted"/>
<dbReference type="GO" id="GO:0016712">
    <property type="term" value="F:oxidoreductase activity, acting on paired donors, with incorporation or reduction of molecular oxygen, reduced flavin or flavoprotein as one donor, and incorporation of one atom of oxygen"/>
    <property type="evidence" value="ECO:0007669"/>
    <property type="project" value="TreeGrafter"/>
</dbReference>
<dbReference type="InterPro" id="IPR037069">
    <property type="entry name" value="AcylCoA_DH/ox_N_sf"/>
</dbReference>
<reference evidence="3 4" key="1">
    <citation type="submission" date="2014-07" db="EMBL/GenBank/DDBJ databases">
        <title>Genome Sequence of Rhodococcus opacus Strain R7, a Biodegrader of Mono- and Polycyclic Aromatic Hydrocarbons.</title>
        <authorList>
            <person name="Di Gennaro P."/>
            <person name="Zampolli J."/>
            <person name="Presti I."/>
            <person name="Cappelletti M."/>
            <person name="D'Ursi P."/>
            <person name="Orro A."/>
            <person name="Mezzelani A."/>
            <person name="Milanesi L."/>
        </authorList>
    </citation>
    <scope>NUCLEOTIDE SEQUENCE [LARGE SCALE GENOMIC DNA]</scope>
    <source>
        <strain evidence="3 4">R7</strain>
    </source>
</reference>
<dbReference type="RefSeq" id="WP_128639811.1">
    <property type="nucleotide sequence ID" value="NZ_CP008947.1"/>
</dbReference>
<dbReference type="InterPro" id="IPR050741">
    <property type="entry name" value="Acyl-CoA_dehydrogenase"/>
</dbReference>
<dbReference type="InterPro" id="IPR046373">
    <property type="entry name" value="Acyl-CoA_Oxase/DH_mid-dom_sf"/>
</dbReference>
<dbReference type="InterPro" id="IPR009100">
    <property type="entry name" value="AcylCoA_DH/oxidase_NM_dom_sf"/>
</dbReference>
<dbReference type="SUPFAM" id="SSF56645">
    <property type="entry name" value="Acyl-CoA dehydrogenase NM domain-like"/>
    <property type="match status" value="1"/>
</dbReference>
<dbReference type="Gene3D" id="1.20.140.10">
    <property type="entry name" value="Butyryl-CoA Dehydrogenase, subunit A, domain 3"/>
    <property type="match status" value="1"/>
</dbReference>
<dbReference type="GO" id="GO:0050660">
    <property type="term" value="F:flavin adenine dinucleotide binding"/>
    <property type="evidence" value="ECO:0007669"/>
    <property type="project" value="InterPro"/>
</dbReference>
<evidence type="ECO:0000313" key="4">
    <source>
        <dbReference type="Proteomes" id="UP000028488"/>
    </source>
</evidence>
<dbReference type="eggNOG" id="COG1960">
    <property type="taxonomic scope" value="Bacteria"/>
</dbReference>
<dbReference type="InterPro" id="IPR036250">
    <property type="entry name" value="AcylCo_DH-like_C"/>
</dbReference>
<evidence type="ECO:0000313" key="3">
    <source>
        <dbReference type="EMBL" id="AII05997.1"/>
    </source>
</evidence>
<organism evidence="3 4">
    <name type="scientific">Rhodococcus opacus</name>
    <name type="common">Nocardia opaca</name>
    <dbReference type="NCBI Taxonomy" id="37919"/>
    <lineage>
        <taxon>Bacteria</taxon>
        <taxon>Bacillati</taxon>
        <taxon>Actinomycetota</taxon>
        <taxon>Actinomycetes</taxon>
        <taxon>Mycobacteriales</taxon>
        <taxon>Nocardiaceae</taxon>
        <taxon>Rhodococcus</taxon>
    </lineage>
</organism>
<dbReference type="Gene3D" id="1.10.540.10">
    <property type="entry name" value="Acyl-CoA dehydrogenase/oxidase, N-terminal domain"/>
    <property type="match status" value="1"/>
</dbReference>
<dbReference type="Pfam" id="PF08028">
    <property type="entry name" value="Acyl-CoA_dh_2"/>
    <property type="match status" value="1"/>
</dbReference>
<accession>A0A076ELA5</accession>